<accession>A0A0H5R4L4</accession>
<keyword evidence="2" id="KW-0732">Signal</keyword>
<evidence type="ECO:0000256" key="2">
    <source>
        <dbReference type="SAM" id="SignalP"/>
    </source>
</evidence>
<feature type="region of interest" description="Disordered" evidence="1">
    <location>
        <begin position="24"/>
        <end position="56"/>
    </location>
</feature>
<evidence type="ECO:0000256" key="1">
    <source>
        <dbReference type="SAM" id="MobiDB-lite"/>
    </source>
</evidence>
<dbReference type="AlphaFoldDB" id="A0A0H5R4L4"/>
<proteinExistence type="predicted"/>
<evidence type="ECO:0000313" key="3">
    <source>
        <dbReference type="EMBL" id="CRZ08767.1"/>
    </source>
</evidence>
<sequence>MSRSTTLIVFACLIAAIAAQDHHSMGFEQDPSPPKPDTNQFAEATKGFPGMDPSMMSEILSKMSSTKISEVLSAVPPELISKIAGDGKGGNSIMDIVEAIGGPESDLGKIVEEFQNFNPEAIANHPSFQKFAESLDQMLEGAFKDL</sequence>
<feature type="signal peptide" evidence="2">
    <location>
        <begin position="1"/>
        <end position="19"/>
    </location>
</feature>
<organism evidence="3">
    <name type="scientific">Spongospora subterranea</name>
    <dbReference type="NCBI Taxonomy" id="70186"/>
    <lineage>
        <taxon>Eukaryota</taxon>
        <taxon>Sar</taxon>
        <taxon>Rhizaria</taxon>
        <taxon>Endomyxa</taxon>
        <taxon>Phytomyxea</taxon>
        <taxon>Plasmodiophorida</taxon>
        <taxon>Plasmodiophoridae</taxon>
        <taxon>Spongospora</taxon>
    </lineage>
</organism>
<name>A0A0H5R4L4_9EUKA</name>
<reference evidence="3" key="1">
    <citation type="submission" date="2015-04" db="EMBL/GenBank/DDBJ databases">
        <title>The genome sequence of the plant pathogenic Rhizarian Plasmodiophora brassicae reveals insights in its biotrophic life cycle and the origin of chitin synthesis.</title>
        <authorList>
            <person name="Schwelm A."/>
            <person name="Fogelqvist J."/>
            <person name="Knaust A."/>
            <person name="Julke S."/>
            <person name="Lilja T."/>
            <person name="Dhandapani V."/>
            <person name="Bonilla-Rosso G."/>
            <person name="Karlsson M."/>
            <person name="Shevchenko A."/>
            <person name="Choi S.R."/>
            <person name="Kim H.G."/>
            <person name="Park J.Y."/>
            <person name="Lim Y.P."/>
            <person name="Ludwig-Muller J."/>
            <person name="Dixelius C."/>
        </authorList>
    </citation>
    <scope>NUCLEOTIDE SEQUENCE</scope>
    <source>
        <tissue evidence="3">Potato root galls</tissue>
    </source>
</reference>
<feature type="chain" id="PRO_5005223880" description="STI1 domain-containing protein" evidence="2">
    <location>
        <begin position="20"/>
        <end position="146"/>
    </location>
</feature>
<evidence type="ECO:0008006" key="4">
    <source>
        <dbReference type="Google" id="ProtNLM"/>
    </source>
</evidence>
<dbReference type="EMBL" id="HACM01008325">
    <property type="protein sequence ID" value="CRZ08767.1"/>
    <property type="molecule type" value="Transcribed_RNA"/>
</dbReference>
<protein>
    <recommendedName>
        <fullName evidence="4">STI1 domain-containing protein</fullName>
    </recommendedName>
</protein>